<comment type="similarity">
    <text evidence="1">Belongs to the TRAFAC class myosin-kinesin ATPase superfamily. Kinesin family.</text>
</comment>
<organism evidence="4 6">
    <name type="scientific">Didymodactylos carnosus</name>
    <dbReference type="NCBI Taxonomy" id="1234261"/>
    <lineage>
        <taxon>Eukaryota</taxon>
        <taxon>Metazoa</taxon>
        <taxon>Spiralia</taxon>
        <taxon>Gnathifera</taxon>
        <taxon>Rotifera</taxon>
        <taxon>Eurotatoria</taxon>
        <taxon>Bdelloidea</taxon>
        <taxon>Philodinida</taxon>
        <taxon>Philodinidae</taxon>
        <taxon>Didymodactylos</taxon>
    </lineage>
</organism>
<dbReference type="PROSITE" id="PS50067">
    <property type="entry name" value="KINESIN_MOTOR_2"/>
    <property type="match status" value="1"/>
</dbReference>
<dbReference type="GO" id="GO:0007018">
    <property type="term" value="P:microtubule-based movement"/>
    <property type="evidence" value="ECO:0007669"/>
    <property type="project" value="InterPro"/>
</dbReference>
<dbReference type="Proteomes" id="UP000681722">
    <property type="component" value="Unassembled WGS sequence"/>
</dbReference>
<feature type="domain" description="Kinesin motor" evidence="3">
    <location>
        <begin position="137"/>
        <end position="177"/>
    </location>
</feature>
<evidence type="ECO:0000256" key="1">
    <source>
        <dbReference type="PROSITE-ProRule" id="PRU00283"/>
    </source>
</evidence>
<dbReference type="GO" id="GO:0008017">
    <property type="term" value="F:microtubule binding"/>
    <property type="evidence" value="ECO:0007669"/>
    <property type="project" value="InterPro"/>
</dbReference>
<evidence type="ECO:0000313" key="4">
    <source>
        <dbReference type="EMBL" id="CAF1315022.1"/>
    </source>
</evidence>
<reference evidence="4" key="1">
    <citation type="submission" date="2021-02" db="EMBL/GenBank/DDBJ databases">
        <authorList>
            <person name="Nowell W R."/>
        </authorList>
    </citation>
    <scope>NUCLEOTIDE SEQUENCE</scope>
</reference>
<evidence type="ECO:0000256" key="2">
    <source>
        <dbReference type="SAM" id="MobiDB-lite"/>
    </source>
</evidence>
<dbReference type="EMBL" id="CAJOBC010044584">
    <property type="protein sequence ID" value="CAF4155940.1"/>
    <property type="molecule type" value="Genomic_DNA"/>
</dbReference>
<dbReference type="Proteomes" id="UP000663829">
    <property type="component" value="Unassembled WGS sequence"/>
</dbReference>
<keyword evidence="6" id="KW-1185">Reference proteome</keyword>
<dbReference type="EMBL" id="CAJNOQ010013124">
    <property type="protein sequence ID" value="CAF1315022.1"/>
    <property type="molecule type" value="Genomic_DNA"/>
</dbReference>
<dbReference type="GO" id="GO:0005524">
    <property type="term" value="F:ATP binding"/>
    <property type="evidence" value="ECO:0007669"/>
    <property type="project" value="InterPro"/>
</dbReference>
<gene>
    <name evidence="4" type="ORF">GPM918_LOCUS29185</name>
    <name evidence="5" type="ORF">SRO942_LOCUS29747</name>
</gene>
<dbReference type="GO" id="GO:0003777">
    <property type="term" value="F:microtubule motor activity"/>
    <property type="evidence" value="ECO:0007669"/>
    <property type="project" value="InterPro"/>
</dbReference>
<protein>
    <recommendedName>
        <fullName evidence="3">Kinesin motor domain-containing protein</fullName>
    </recommendedName>
</protein>
<feature type="region of interest" description="Disordered" evidence="2">
    <location>
        <begin position="116"/>
        <end position="137"/>
    </location>
</feature>
<proteinExistence type="inferred from homology"/>
<evidence type="ECO:0000259" key="3">
    <source>
        <dbReference type="PROSITE" id="PS50067"/>
    </source>
</evidence>
<evidence type="ECO:0000313" key="6">
    <source>
        <dbReference type="Proteomes" id="UP000663829"/>
    </source>
</evidence>
<comment type="caution">
    <text evidence="4">The sequence shown here is derived from an EMBL/GenBank/DDBJ whole genome shotgun (WGS) entry which is preliminary data.</text>
</comment>
<comment type="caution">
    <text evidence="1">Lacks conserved residue(s) required for the propagation of feature annotation.</text>
</comment>
<accession>A0A815EHZ5</accession>
<name>A0A815EHZ5_9BILA</name>
<dbReference type="InterPro" id="IPR001752">
    <property type="entry name" value="Kinesin_motor_dom"/>
</dbReference>
<dbReference type="AlphaFoldDB" id="A0A815EHZ5"/>
<sequence length="177" mass="19874">MNHGKQSIQTFNLVEVQPMTGMEDKQEDMDVQQKDDSYPPGHGILKNIGPISATNTHPTIAKEKYLSFENIENFASTDNVMNSYRDGTASVSRGLQTDIRSNSVIDWVLKAQQPSSTSGESVFRSEPPDDLSSEKDRVRVIVRVRPMNTREVDKGDRPILTCDTETSILDSRSHFRS</sequence>
<evidence type="ECO:0000313" key="5">
    <source>
        <dbReference type="EMBL" id="CAF4155940.1"/>
    </source>
</evidence>